<feature type="transmembrane region" description="Helical" evidence="5">
    <location>
        <begin position="99"/>
        <end position="116"/>
    </location>
</feature>
<dbReference type="AlphaFoldDB" id="A0A7S0XLC7"/>
<evidence type="ECO:0000256" key="4">
    <source>
        <dbReference type="ARBA" id="ARBA00023136"/>
    </source>
</evidence>
<dbReference type="PANTHER" id="PTHR12701">
    <property type="entry name" value="BCR-ASSOCIATED PROTEIN, BAP"/>
    <property type="match status" value="1"/>
</dbReference>
<evidence type="ECO:0000259" key="6">
    <source>
        <dbReference type="Pfam" id="PF05529"/>
    </source>
</evidence>
<comment type="similarity">
    <text evidence="5">Belongs to the BCAP29/BCAP31 family.</text>
</comment>
<feature type="domain" description="BAP29/BAP31 transmembrane" evidence="6">
    <location>
        <begin position="5"/>
        <end position="131"/>
    </location>
</feature>
<sequence length="135" mass="15810">MDPGWLAIFVFLMLESVIIGILVMPVPANVVRGVITTTVSRLWSTNSGVRYVAWLMVLINFIYFATTYQAYYYAPQINSVTKWEDCDLKIQRFREQRNLYITGFSIFLFFILRRVLDIQSKLHETKTQLKKLKSS</sequence>
<name>A0A7S0XLC7_9EUKA</name>
<dbReference type="InterPro" id="IPR008417">
    <property type="entry name" value="BAP29/BAP31"/>
</dbReference>
<keyword evidence="5" id="KW-0653">Protein transport</keyword>
<protein>
    <recommendedName>
        <fullName evidence="5">Endoplasmic reticulum transmembrane protein</fullName>
    </recommendedName>
</protein>
<evidence type="ECO:0000256" key="2">
    <source>
        <dbReference type="ARBA" id="ARBA00022692"/>
    </source>
</evidence>
<comment type="subcellular location">
    <subcellularLocation>
        <location evidence="5">Endoplasmic reticulum membrane</location>
        <topology evidence="5">Multi-pass membrane protein</topology>
    </subcellularLocation>
    <subcellularLocation>
        <location evidence="1">Membrane</location>
        <topology evidence="1">Multi-pass membrane protein</topology>
    </subcellularLocation>
</comment>
<keyword evidence="5" id="KW-0931">ER-Golgi transport</keyword>
<gene>
    <name evidence="7" type="ORF">EMAR1385_LOCUS241</name>
</gene>
<dbReference type="GO" id="GO:0006888">
    <property type="term" value="P:endoplasmic reticulum to Golgi vesicle-mediated transport"/>
    <property type="evidence" value="ECO:0007669"/>
    <property type="project" value="UniProtKB-UniRule"/>
</dbReference>
<dbReference type="GO" id="GO:0006886">
    <property type="term" value="P:intracellular protein transport"/>
    <property type="evidence" value="ECO:0007669"/>
    <property type="project" value="UniProtKB-UniRule"/>
</dbReference>
<keyword evidence="3 5" id="KW-1133">Transmembrane helix</keyword>
<keyword evidence="5" id="KW-0813">Transport</keyword>
<evidence type="ECO:0000256" key="1">
    <source>
        <dbReference type="ARBA" id="ARBA00004141"/>
    </source>
</evidence>
<dbReference type="EMBL" id="HBFI01000337">
    <property type="protein sequence ID" value="CAD8731362.1"/>
    <property type="molecule type" value="Transcribed_RNA"/>
</dbReference>
<keyword evidence="5" id="KW-0256">Endoplasmic reticulum</keyword>
<keyword evidence="4 5" id="KW-0472">Membrane</keyword>
<evidence type="ECO:0000313" key="7">
    <source>
        <dbReference type="EMBL" id="CAD8731362.1"/>
    </source>
</evidence>
<feature type="transmembrane region" description="Helical" evidence="5">
    <location>
        <begin position="51"/>
        <end position="74"/>
    </location>
</feature>
<keyword evidence="2 5" id="KW-0812">Transmembrane</keyword>
<dbReference type="PANTHER" id="PTHR12701:SF20">
    <property type="entry name" value="ENDOPLASMIC RETICULUM TRANSMEMBRANE PROTEIN"/>
    <property type="match status" value="1"/>
</dbReference>
<reference evidence="7" key="1">
    <citation type="submission" date="2021-01" db="EMBL/GenBank/DDBJ databases">
        <authorList>
            <person name="Corre E."/>
            <person name="Pelletier E."/>
            <person name="Niang G."/>
            <person name="Scheremetjew M."/>
            <person name="Finn R."/>
            <person name="Kale V."/>
            <person name="Holt S."/>
            <person name="Cochrane G."/>
            <person name="Meng A."/>
            <person name="Brown T."/>
            <person name="Cohen L."/>
        </authorList>
    </citation>
    <scope>NUCLEOTIDE SEQUENCE</scope>
</reference>
<feature type="transmembrane region" description="Helical" evidence="5">
    <location>
        <begin position="6"/>
        <end position="30"/>
    </location>
</feature>
<proteinExistence type="inferred from homology"/>
<dbReference type="Pfam" id="PF05529">
    <property type="entry name" value="Bap31"/>
    <property type="match status" value="1"/>
</dbReference>
<evidence type="ECO:0000256" key="3">
    <source>
        <dbReference type="ARBA" id="ARBA00022989"/>
    </source>
</evidence>
<accession>A0A7S0XLC7</accession>
<comment type="function">
    <text evidence="5">May play a role in anterograde transport of membrane proteins from the endoplasmic reticulum to the Golgi.</text>
</comment>
<dbReference type="GO" id="GO:0005789">
    <property type="term" value="C:endoplasmic reticulum membrane"/>
    <property type="evidence" value="ECO:0007669"/>
    <property type="project" value="UniProtKB-SubCell"/>
</dbReference>
<organism evidence="7">
    <name type="scientific">Elphidium margaritaceum</name>
    <dbReference type="NCBI Taxonomy" id="933848"/>
    <lineage>
        <taxon>Eukaryota</taxon>
        <taxon>Sar</taxon>
        <taxon>Rhizaria</taxon>
        <taxon>Retaria</taxon>
        <taxon>Foraminifera</taxon>
        <taxon>Rotaliida</taxon>
        <taxon>Elphidiidae</taxon>
        <taxon>Elphidium</taxon>
    </lineage>
</organism>
<dbReference type="InterPro" id="IPR040463">
    <property type="entry name" value="BAP29/BAP31_N"/>
</dbReference>
<evidence type="ECO:0000256" key="5">
    <source>
        <dbReference type="RuleBase" id="RU367026"/>
    </source>
</evidence>
<dbReference type="GO" id="GO:0070973">
    <property type="term" value="P:protein localization to endoplasmic reticulum exit site"/>
    <property type="evidence" value="ECO:0007669"/>
    <property type="project" value="UniProtKB-UniRule"/>
</dbReference>